<evidence type="ECO:0000256" key="4">
    <source>
        <dbReference type="ARBA" id="ARBA00022679"/>
    </source>
</evidence>
<evidence type="ECO:0000256" key="1">
    <source>
        <dbReference type="ARBA" id="ARBA00004479"/>
    </source>
</evidence>
<evidence type="ECO:0000256" key="6">
    <source>
        <dbReference type="ARBA" id="ARBA00022729"/>
    </source>
</evidence>
<keyword evidence="7 13" id="KW-1133">Transmembrane helix</keyword>
<keyword evidence="8 13" id="KW-0472">Membrane</keyword>
<keyword evidence="6" id="KW-0732">Signal</keyword>
<reference evidence="15" key="1">
    <citation type="submission" date="2011-08" db="EMBL/GenBank/DDBJ databases">
        <title>The draft genome of Latimeria chalumnae.</title>
        <authorList>
            <person name="Di Palma F."/>
            <person name="Alfoldi J."/>
            <person name="Johnson J."/>
            <person name="Berlin A."/>
            <person name="Gnerre S."/>
            <person name="Jaffe D."/>
            <person name="MacCallum I."/>
            <person name="Young S."/>
            <person name="Walker B.J."/>
            <person name="Lander E."/>
            <person name="Lindblad-Toh K."/>
        </authorList>
    </citation>
    <scope>NUCLEOTIDE SEQUENCE [LARGE SCALE GENOMIC DNA]</scope>
    <source>
        <strain evidence="15">Wild caught</strain>
    </source>
</reference>
<comment type="function">
    <text evidence="10">UDP-glucuronosyltransferases catalyze phase II biotransformation reactions in which lipophilic substrates are conjugated with glucuronic acid to increase water solubility and enhance excretion. They are of major importance in the conjugation and subsequent elimination of potentially toxic xenobiotics and endogenous compounds.</text>
</comment>
<accession>H3AY25</accession>
<dbReference type="AlphaFoldDB" id="H3AY25"/>
<dbReference type="Bgee" id="ENSLACG00000012801">
    <property type="expression patterns" value="Expressed in pelvic fin and 4 other cell types or tissues"/>
</dbReference>
<evidence type="ECO:0000256" key="13">
    <source>
        <dbReference type="RuleBase" id="RU362059"/>
    </source>
</evidence>
<keyword evidence="4 12" id="KW-0808">Transferase</keyword>
<organism evidence="14 15">
    <name type="scientific">Latimeria chalumnae</name>
    <name type="common">Coelacanth</name>
    <dbReference type="NCBI Taxonomy" id="7897"/>
    <lineage>
        <taxon>Eukaryota</taxon>
        <taxon>Metazoa</taxon>
        <taxon>Chordata</taxon>
        <taxon>Craniata</taxon>
        <taxon>Vertebrata</taxon>
        <taxon>Euteleostomi</taxon>
        <taxon>Coelacanthiformes</taxon>
        <taxon>Coelacanthidae</taxon>
        <taxon>Latimeria</taxon>
    </lineage>
</organism>
<evidence type="ECO:0000256" key="10">
    <source>
        <dbReference type="ARBA" id="ARBA00037451"/>
    </source>
</evidence>
<reference evidence="14" key="3">
    <citation type="submission" date="2025-09" db="UniProtKB">
        <authorList>
            <consortium name="Ensembl"/>
        </authorList>
    </citation>
    <scope>IDENTIFICATION</scope>
</reference>
<evidence type="ECO:0000256" key="12">
    <source>
        <dbReference type="RuleBase" id="RU003718"/>
    </source>
</evidence>
<sequence>IGHLALQCDKLFMESDLLDSLRHEKFDIALLDAFNPCSFLIAERLGLHFVAVFPGAFFGSQQRGIPSPPSYVPVYRSLLSDHMNFWERLKNCVMFLSSFVEEQQVQARFEYVIQKHFPAESRPLLSELYMKPELWVYNTDFTLEFARPLLPNIVVIGGLLSKPPKPVSQNLEEFIANSEQAGFMVVTLGSMLSSVPVLEVLKEMNSGFSRIPQAVIWRYQRSLWPKDLQLAPNVKLVDWLPQNDLLGHPKCRLLVTHGGINSLMQAVYHSVPVLGIPLFGDQFDNLVRVETKQLGIALKIDELKAHTFANTMKKLMQDKRQKRYKLAAIALSKIHRSQPFPPGQRLIRWVEHVLHSGGGGHLHPYSVYQPLYQQYLIDVILFIAASLIIVTYVIVKKGCLWNYIFCDKCKRENKFQHKSKTL</sequence>
<comment type="catalytic activity">
    <reaction evidence="11 13">
        <text>glucuronate acceptor + UDP-alpha-D-glucuronate = acceptor beta-D-glucuronoside + UDP + H(+)</text>
        <dbReference type="Rhea" id="RHEA:21032"/>
        <dbReference type="ChEBI" id="CHEBI:15378"/>
        <dbReference type="ChEBI" id="CHEBI:58052"/>
        <dbReference type="ChEBI" id="CHEBI:58223"/>
        <dbReference type="ChEBI" id="CHEBI:132367"/>
        <dbReference type="ChEBI" id="CHEBI:132368"/>
        <dbReference type="EC" id="2.4.1.17"/>
    </reaction>
</comment>
<keyword evidence="9" id="KW-0325">Glycoprotein</keyword>
<keyword evidence="5 13" id="KW-0812">Transmembrane</keyword>
<dbReference type="GO" id="GO:0015020">
    <property type="term" value="F:glucuronosyltransferase activity"/>
    <property type="evidence" value="ECO:0007669"/>
    <property type="project" value="UniProtKB-EC"/>
</dbReference>
<dbReference type="PANTHER" id="PTHR48043:SF24">
    <property type="entry name" value="UDP-GLUCURONOSYLTRANSFERASE 3A2"/>
    <property type="match status" value="1"/>
</dbReference>
<dbReference type="EC" id="2.4.1.17" evidence="13"/>
<comment type="similarity">
    <text evidence="2 12">Belongs to the UDP-glycosyltransferase family.</text>
</comment>
<evidence type="ECO:0000256" key="11">
    <source>
        <dbReference type="ARBA" id="ARBA00047475"/>
    </source>
</evidence>
<dbReference type="Gene3D" id="3.40.50.2000">
    <property type="entry name" value="Glycogen Phosphorylase B"/>
    <property type="match status" value="2"/>
</dbReference>
<keyword evidence="3 12" id="KW-0328">Glycosyltransferase</keyword>
<dbReference type="STRING" id="7897.ENSLACP00000014546"/>
<evidence type="ECO:0000256" key="3">
    <source>
        <dbReference type="ARBA" id="ARBA00022676"/>
    </source>
</evidence>
<dbReference type="GO" id="GO:0043541">
    <property type="term" value="C:UDP-N-acetylglucosamine transferase complex"/>
    <property type="evidence" value="ECO:0007669"/>
    <property type="project" value="TreeGrafter"/>
</dbReference>
<dbReference type="eggNOG" id="KOG1192">
    <property type="taxonomic scope" value="Eukaryota"/>
</dbReference>
<dbReference type="PROSITE" id="PS00375">
    <property type="entry name" value="UDPGT"/>
    <property type="match status" value="1"/>
</dbReference>
<dbReference type="Pfam" id="PF00201">
    <property type="entry name" value="UDPGT"/>
    <property type="match status" value="1"/>
</dbReference>
<dbReference type="FunFam" id="3.40.50.2000:FF:000021">
    <property type="entry name" value="UDP-glucuronosyltransferase"/>
    <property type="match status" value="1"/>
</dbReference>
<dbReference type="Ensembl" id="ENSLACT00000014646.1">
    <property type="protein sequence ID" value="ENSLACP00000014546.1"/>
    <property type="gene ID" value="ENSLACG00000012801.1"/>
</dbReference>
<evidence type="ECO:0000256" key="9">
    <source>
        <dbReference type="ARBA" id="ARBA00023180"/>
    </source>
</evidence>
<dbReference type="InterPro" id="IPR002213">
    <property type="entry name" value="UDP_glucos_trans"/>
</dbReference>
<dbReference type="InterPro" id="IPR035595">
    <property type="entry name" value="UDP_glycos_trans_CS"/>
</dbReference>
<keyword evidence="15" id="KW-1185">Reference proteome</keyword>
<dbReference type="GeneTree" id="ENSGT00940000161263"/>
<dbReference type="EMBL" id="AFYH01113115">
    <property type="status" value="NOT_ANNOTATED_CDS"/>
    <property type="molecule type" value="Genomic_DNA"/>
</dbReference>
<evidence type="ECO:0000313" key="14">
    <source>
        <dbReference type="Ensembl" id="ENSLACP00000014546.1"/>
    </source>
</evidence>
<dbReference type="FunCoup" id="H3AY25">
    <property type="interactions" value="194"/>
</dbReference>
<evidence type="ECO:0000256" key="8">
    <source>
        <dbReference type="ARBA" id="ARBA00023136"/>
    </source>
</evidence>
<dbReference type="CDD" id="cd03784">
    <property type="entry name" value="GT1_Gtf-like"/>
    <property type="match status" value="1"/>
</dbReference>
<evidence type="ECO:0000256" key="5">
    <source>
        <dbReference type="ARBA" id="ARBA00022692"/>
    </source>
</evidence>
<dbReference type="Proteomes" id="UP000008672">
    <property type="component" value="Unassembled WGS sequence"/>
</dbReference>
<gene>
    <name evidence="14" type="primary">UGT3A2</name>
</gene>
<dbReference type="HOGENOM" id="CLU_012949_3_2_1"/>
<dbReference type="PANTHER" id="PTHR48043">
    <property type="entry name" value="EG:EG0003.4 PROTEIN-RELATED"/>
    <property type="match status" value="1"/>
</dbReference>
<name>H3AY25_LATCH</name>
<dbReference type="InterPro" id="IPR050271">
    <property type="entry name" value="UDP-glycosyltransferase"/>
</dbReference>
<dbReference type="OMA" id="YASFQRP"/>
<reference evidence="14" key="2">
    <citation type="submission" date="2025-08" db="UniProtKB">
        <authorList>
            <consortium name="Ensembl"/>
        </authorList>
    </citation>
    <scope>IDENTIFICATION</scope>
</reference>
<evidence type="ECO:0000256" key="7">
    <source>
        <dbReference type="ARBA" id="ARBA00022989"/>
    </source>
</evidence>
<evidence type="ECO:0000313" key="15">
    <source>
        <dbReference type="Proteomes" id="UP000008672"/>
    </source>
</evidence>
<feature type="transmembrane region" description="Helical" evidence="13">
    <location>
        <begin position="375"/>
        <end position="395"/>
    </location>
</feature>
<comment type="subcellular location">
    <subcellularLocation>
        <location evidence="13">Membrane</location>
        <topology evidence="13">Single-pass membrane protein</topology>
    </subcellularLocation>
    <subcellularLocation>
        <location evidence="1">Membrane</location>
        <topology evidence="1">Single-pass type I membrane protein</topology>
    </subcellularLocation>
</comment>
<dbReference type="InParanoid" id="H3AY25"/>
<evidence type="ECO:0000256" key="2">
    <source>
        <dbReference type="ARBA" id="ARBA00009995"/>
    </source>
</evidence>
<protein>
    <recommendedName>
        <fullName evidence="13">UDP-glucuronosyltransferase</fullName>
        <ecNumber evidence="13">2.4.1.17</ecNumber>
    </recommendedName>
</protein>
<proteinExistence type="inferred from homology"/>
<dbReference type="SUPFAM" id="SSF53756">
    <property type="entry name" value="UDP-Glycosyltransferase/glycogen phosphorylase"/>
    <property type="match status" value="1"/>
</dbReference>